<keyword evidence="7" id="KW-0472">Membrane</keyword>
<organism evidence="9 10">
    <name type="scientific">Piptocephalis cylindrospora</name>
    <dbReference type="NCBI Taxonomy" id="1907219"/>
    <lineage>
        <taxon>Eukaryota</taxon>
        <taxon>Fungi</taxon>
        <taxon>Fungi incertae sedis</taxon>
        <taxon>Zoopagomycota</taxon>
        <taxon>Zoopagomycotina</taxon>
        <taxon>Zoopagomycetes</taxon>
        <taxon>Zoopagales</taxon>
        <taxon>Piptocephalidaceae</taxon>
        <taxon>Piptocephalis</taxon>
    </lineage>
</organism>
<protein>
    <recommendedName>
        <fullName evidence="1">Protein AF-9 homolog</fullName>
    </recommendedName>
</protein>
<feature type="compositionally biased region" description="Low complexity" evidence="6">
    <location>
        <begin position="103"/>
        <end position="118"/>
    </location>
</feature>
<keyword evidence="3" id="KW-0804">Transcription</keyword>
<evidence type="ECO:0000313" key="10">
    <source>
        <dbReference type="Proteomes" id="UP000267251"/>
    </source>
</evidence>
<accession>A0A4P9Y1A9</accession>
<feature type="compositionally biased region" description="Low complexity" evidence="6">
    <location>
        <begin position="31"/>
        <end position="41"/>
    </location>
</feature>
<feature type="domain" description="YEATS" evidence="8">
    <location>
        <begin position="256"/>
        <end position="413"/>
    </location>
</feature>
<feature type="region of interest" description="Disordered" evidence="6">
    <location>
        <begin position="1"/>
        <end position="174"/>
    </location>
</feature>
<dbReference type="Gene3D" id="2.60.40.1970">
    <property type="entry name" value="YEATS domain"/>
    <property type="match status" value="2"/>
</dbReference>
<dbReference type="InterPro" id="IPR038704">
    <property type="entry name" value="YEAST_sf"/>
</dbReference>
<proteinExistence type="predicted"/>
<feature type="compositionally biased region" description="Acidic residues" evidence="6">
    <location>
        <begin position="528"/>
        <end position="553"/>
    </location>
</feature>
<keyword evidence="4 5" id="KW-0539">Nucleus</keyword>
<evidence type="ECO:0000256" key="4">
    <source>
        <dbReference type="ARBA" id="ARBA00023242"/>
    </source>
</evidence>
<dbReference type="PANTHER" id="PTHR47573:SF1">
    <property type="entry name" value="PROTEIN AF-9 HOMOLOG"/>
    <property type="match status" value="1"/>
</dbReference>
<dbReference type="AlphaFoldDB" id="A0A4P9Y1A9"/>
<keyword evidence="7" id="KW-0812">Transmembrane</keyword>
<evidence type="ECO:0000256" key="2">
    <source>
        <dbReference type="ARBA" id="ARBA00023015"/>
    </source>
</evidence>
<reference evidence="10" key="1">
    <citation type="journal article" date="2018" name="Nat. Microbiol.">
        <title>Leveraging single-cell genomics to expand the fungal tree of life.</title>
        <authorList>
            <person name="Ahrendt S.R."/>
            <person name="Quandt C.A."/>
            <person name="Ciobanu D."/>
            <person name="Clum A."/>
            <person name="Salamov A."/>
            <person name="Andreopoulos B."/>
            <person name="Cheng J.F."/>
            <person name="Woyke T."/>
            <person name="Pelin A."/>
            <person name="Henrissat B."/>
            <person name="Reynolds N.K."/>
            <person name="Benny G.L."/>
            <person name="Smith M.E."/>
            <person name="James T.Y."/>
            <person name="Grigoriev I.V."/>
        </authorList>
    </citation>
    <scope>NUCLEOTIDE SEQUENCE [LARGE SCALE GENOMIC DNA]</scope>
</reference>
<feature type="compositionally biased region" description="Low complexity" evidence="6">
    <location>
        <begin position="77"/>
        <end position="89"/>
    </location>
</feature>
<evidence type="ECO:0000256" key="6">
    <source>
        <dbReference type="SAM" id="MobiDB-lite"/>
    </source>
</evidence>
<evidence type="ECO:0000256" key="1">
    <source>
        <dbReference type="ARBA" id="ARBA00022408"/>
    </source>
</evidence>
<feature type="compositionally biased region" description="Low complexity" evidence="6">
    <location>
        <begin position="243"/>
        <end position="260"/>
    </location>
</feature>
<dbReference type="EMBL" id="KZ988285">
    <property type="protein sequence ID" value="RKP12568.1"/>
    <property type="molecule type" value="Genomic_DNA"/>
</dbReference>
<evidence type="ECO:0000256" key="5">
    <source>
        <dbReference type="PROSITE-ProRule" id="PRU00376"/>
    </source>
</evidence>
<feature type="transmembrane region" description="Helical" evidence="7">
    <location>
        <begin position="191"/>
        <end position="213"/>
    </location>
</feature>
<dbReference type="InterPro" id="IPR005033">
    <property type="entry name" value="YEATS"/>
</dbReference>
<evidence type="ECO:0000313" key="9">
    <source>
        <dbReference type="EMBL" id="RKP12568.1"/>
    </source>
</evidence>
<dbReference type="InterPro" id="IPR055129">
    <property type="entry name" value="YEATS_dom"/>
</dbReference>
<dbReference type="Pfam" id="PF03366">
    <property type="entry name" value="YEATS"/>
    <property type="match status" value="2"/>
</dbReference>
<keyword evidence="7" id="KW-1133">Transmembrane helix</keyword>
<dbReference type="PANTHER" id="PTHR47573">
    <property type="entry name" value="PROTEIN AF-9 HOMOLOG"/>
    <property type="match status" value="1"/>
</dbReference>
<sequence length="751" mass="82840">MSSIDALSSSFSSSPSSSSANRRGNKGRQENGGSSSGSNNGPISTASLETTIPNDVSSQASRSPKSTSPLRHDPLRSSASSSSSVSPSEVSKKTNSDGVWLNGSGKEPSKPFSSSSSSAETPLGLLDASGGEGSVEAGETGEIGKLHRASLSSPSPSFPSHHTNGTHKEIRPFQLPGRDVRSIPLPSNGPYVVSALALLTILSIAALLSLWIFRKRPSVPVALEEGGVKHQAMPEAYRAPFNPSSSPSPTSSHTISDPTCPMLPPPFPPPSIPPLRPSRKPVAEGAPWRSWCISLTVAGPSTSDAGLPGVREVRYLLHGSFDDPVRRLTEEPWDIEEVGWGGFDIPITLVWNDPRREDWSFVHRLSFDKSQYTVELDVPERSLPPGAGSSEEEGEEGVEMEDKGSFQAHFFSPSPCLSLDPDLVHQTDAWELLILTRNRILHDRKPVDPSTPWRRWRVELIARHRGTNQLSTHIPRAAEVSCILHPSLGGSPRRRWESPPYVIEEEGWGGFWIPFRVVWDSLHTEQDHPDDEDEEEESGFESTDDDNDDEASDGEFPGGPPVRRTKARKGKWLQQEQDRRKRPRRKAGKEARKGTKPRTSPTILPDWRFQHNLSFDQPAALAVLSMPGGMLIPEDWSEAHPSSVDPPSDITKNLEIQTHATRLAHLIARLPSKRQHEIVHLIKREEDPASEGLYLAEVGAGEVQLDIGSMRRRVRLMVEARVEEWMGELRDEIMGWEGREQCLVDWEDLSR</sequence>
<feature type="compositionally biased region" description="Low complexity" evidence="6">
    <location>
        <begin position="150"/>
        <end position="160"/>
    </location>
</feature>
<keyword evidence="2" id="KW-0805">Transcription regulation</keyword>
<name>A0A4P9Y1A9_9FUNG</name>
<gene>
    <name evidence="9" type="ORF">BJ684DRAFT_20901</name>
</gene>
<feature type="region of interest" description="Disordered" evidence="6">
    <location>
        <begin position="524"/>
        <end position="604"/>
    </location>
</feature>
<comment type="subcellular location">
    <subcellularLocation>
        <location evidence="5">Nucleus</location>
    </subcellularLocation>
</comment>
<dbReference type="GO" id="GO:0005634">
    <property type="term" value="C:nucleus"/>
    <property type="evidence" value="ECO:0007669"/>
    <property type="project" value="UniProtKB-SubCell"/>
</dbReference>
<evidence type="ECO:0000256" key="7">
    <source>
        <dbReference type="SAM" id="Phobius"/>
    </source>
</evidence>
<dbReference type="Proteomes" id="UP000267251">
    <property type="component" value="Unassembled WGS sequence"/>
</dbReference>
<feature type="region of interest" description="Disordered" evidence="6">
    <location>
        <begin position="239"/>
        <end position="267"/>
    </location>
</feature>
<dbReference type="OrthoDB" id="1741717at2759"/>
<evidence type="ECO:0000259" key="8">
    <source>
        <dbReference type="PROSITE" id="PS51037"/>
    </source>
</evidence>
<evidence type="ECO:0000256" key="3">
    <source>
        <dbReference type="ARBA" id="ARBA00023163"/>
    </source>
</evidence>
<keyword evidence="10" id="KW-1185">Reference proteome</keyword>
<dbReference type="GO" id="GO:0006355">
    <property type="term" value="P:regulation of DNA-templated transcription"/>
    <property type="evidence" value="ECO:0007669"/>
    <property type="project" value="InterPro"/>
</dbReference>
<dbReference type="PROSITE" id="PS51037">
    <property type="entry name" value="YEATS"/>
    <property type="match status" value="1"/>
</dbReference>
<feature type="compositionally biased region" description="Low complexity" evidence="6">
    <location>
        <begin position="1"/>
        <end position="19"/>
    </location>
</feature>
<dbReference type="GO" id="GO:0000785">
    <property type="term" value="C:chromatin"/>
    <property type="evidence" value="ECO:0007669"/>
    <property type="project" value="UniProtKB-ARBA"/>
</dbReference>
<feature type="compositionally biased region" description="Polar residues" evidence="6">
    <location>
        <begin position="42"/>
        <end position="69"/>
    </location>
</feature>